<dbReference type="Proteomes" id="UP001152797">
    <property type="component" value="Unassembled WGS sequence"/>
</dbReference>
<evidence type="ECO:0000313" key="4">
    <source>
        <dbReference type="Proteomes" id="UP001152797"/>
    </source>
</evidence>
<feature type="region of interest" description="Disordered" evidence="1">
    <location>
        <begin position="125"/>
        <end position="191"/>
    </location>
</feature>
<dbReference type="EMBL" id="CAMXCT030001445">
    <property type="protein sequence ID" value="CAL4777443.1"/>
    <property type="molecule type" value="Genomic_DNA"/>
</dbReference>
<dbReference type="AlphaFoldDB" id="A0A9P1CH31"/>
<keyword evidence="4" id="KW-1185">Reference proteome</keyword>
<comment type="caution">
    <text evidence="2">The sequence shown here is derived from an EMBL/GenBank/DDBJ whole genome shotgun (WGS) entry which is preliminary data.</text>
</comment>
<organism evidence="2">
    <name type="scientific">Cladocopium goreaui</name>
    <dbReference type="NCBI Taxonomy" id="2562237"/>
    <lineage>
        <taxon>Eukaryota</taxon>
        <taxon>Sar</taxon>
        <taxon>Alveolata</taxon>
        <taxon>Dinophyceae</taxon>
        <taxon>Suessiales</taxon>
        <taxon>Symbiodiniaceae</taxon>
        <taxon>Cladocopium</taxon>
    </lineage>
</organism>
<evidence type="ECO:0000256" key="1">
    <source>
        <dbReference type="SAM" id="MobiDB-lite"/>
    </source>
</evidence>
<gene>
    <name evidence="2" type="ORF">C1SCF055_LOCUS17149</name>
</gene>
<evidence type="ECO:0000313" key="2">
    <source>
        <dbReference type="EMBL" id="CAI3990131.1"/>
    </source>
</evidence>
<sequence>MGVETKQPAEQSSKVEKRSKTKRKRDRQIFLAICCQVPGEAMASSTGICVHEKEILRDVLNVWARGVLQGRSLPSEARVLSNMRGKDLPLDVRKPLQLLRRSLPVRKGHYTVTVIMPKEALRPVAEPSPKLKAKDAKGPRSSTAEKPKASVKKDAKLKAKNKDSKEKDGQKATAERTENNSGAAALAELLE</sequence>
<dbReference type="OrthoDB" id="470935at2759"/>
<reference evidence="2" key="1">
    <citation type="submission" date="2022-10" db="EMBL/GenBank/DDBJ databases">
        <authorList>
            <person name="Chen Y."/>
            <person name="Dougan E. K."/>
            <person name="Chan C."/>
            <person name="Rhodes N."/>
            <person name="Thang M."/>
        </authorList>
    </citation>
    <scope>NUCLEOTIDE SEQUENCE</scope>
</reference>
<feature type="region of interest" description="Disordered" evidence="1">
    <location>
        <begin position="1"/>
        <end position="23"/>
    </location>
</feature>
<dbReference type="EMBL" id="CAMXCT020001445">
    <property type="protein sequence ID" value="CAL1143506.1"/>
    <property type="molecule type" value="Genomic_DNA"/>
</dbReference>
<reference evidence="3" key="2">
    <citation type="submission" date="2024-04" db="EMBL/GenBank/DDBJ databases">
        <authorList>
            <person name="Chen Y."/>
            <person name="Shah S."/>
            <person name="Dougan E. K."/>
            <person name="Thang M."/>
            <person name="Chan C."/>
        </authorList>
    </citation>
    <scope>NUCLEOTIDE SEQUENCE [LARGE SCALE GENOMIC DNA]</scope>
</reference>
<evidence type="ECO:0000313" key="3">
    <source>
        <dbReference type="EMBL" id="CAL1143506.1"/>
    </source>
</evidence>
<proteinExistence type="predicted"/>
<name>A0A9P1CH31_9DINO</name>
<dbReference type="EMBL" id="CAMXCT010001445">
    <property type="protein sequence ID" value="CAI3990131.1"/>
    <property type="molecule type" value="Genomic_DNA"/>
</dbReference>
<feature type="compositionally biased region" description="Basic and acidic residues" evidence="1">
    <location>
        <begin position="132"/>
        <end position="178"/>
    </location>
</feature>
<protein>
    <submittedName>
        <fullName evidence="2">Uncharacterized protein</fullName>
    </submittedName>
</protein>
<accession>A0A9P1CH31</accession>